<keyword evidence="9" id="KW-1185">Reference proteome</keyword>
<comment type="similarity">
    <text evidence="6">Belongs to the TRAFAC class myosin-kinesin ATPase superfamily. Myosin family.</text>
</comment>
<protein>
    <recommendedName>
        <fullName evidence="7">Myosin motor domain-containing protein</fullName>
    </recommendedName>
</protein>
<sequence>MASLVLRFTFRAPWRLSSKEMEGMVKLQVALCSNPEALVILGRISLGTQLVRSAPMGPLERQEMQKSAFASPGGSSGQRTVEQQVLDANPVLEAFGNAKTVRNDNSSRFGKFVEVEFDPTGRLLSAQIHNYLLEKCRIVTQQPE</sequence>
<evidence type="ECO:0000256" key="1">
    <source>
        <dbReference type="ARBA" id="ARBA00022741"/>
    </source>
</evidence>
<evidence type="ECO:0000256" key="2">
    <source>
        <dbReference type="ARBA" id="ARBA00022840"/>
    </source>
</evidence>
<dbReference type="PROSITE" id="PS51456">
    <property type="entry name" value="MYOSIN_MOTOR"/>
    <property type="match status" value="1"/>
</dbReference>
<dbReference type="InterPro" id="IPR036961">
    <property type="entry name" value="Kinesin_motor_dom_sf"/>
</dbReference>
<reference evidence="8" key="1">
    <citation type="submission" date="2023-10" db="EMBL/GenBank/DDBJ databases">
        <authorList>
            <person name="Chen Y."/>
            <person name="Shah S."/>
            <person name="Dougan E. K."/>
            <person name="Thang M."/>
            <person name="Chan C."/>
        </authorList>
    </citation>
    <scope>NUCLEOTIDE SEQUENCE [LARGE SCALE GENOMIC DNA]</scope>
</reference>
<evidence type="ECO:0000256" key="5">
    <source>
        <dbReference type="ARBA" id="ARBA00023203"/>
    </source>
</evidence>
<evidence type="ECO:0000313" key="9">
    <source>
        <dbReference type="Proteomes" id="UP001189429"/>
    </source>
</evidence>
<name>A0ABN9W218_9DINO</name>
<dbReference type="InterPro" id="IPR027417">
    <property type="entry name" value="P-loop_NTPase"/>
</dbReference>
<evidence type="ECO:0000259" key="7">
    <source>
        <dbReference type="PROSITE" id="PS51456"/>
    </source>
</evidence>
<dbReference type="EMBL" id="CAUYUJ010018036">
    <property type="protein sequence ID" value="CAK0880068.1"/>
    <property type="molecule type" value="Genomic_DNA"/>
</dbReference>
<accession>A0ABN9W218</accession>
<evidence type="ECO:0000313" key="8">
    <source>
        <dbReference type="EMBL" id="CAK0880068.1"/>
    </source>
</evidence>
<dbReference type="SUPFAM" id="SSF52540">
    <property type="entry name" value="P-loop containing nucleoside triphosphate hydrolases"/>
    <property type="match status" value="1"/>
</dbReference>
<dbReference type="Gene3D" id="3.40.850.10">
    <property type="entry name" value="Kinesin motor domain"/>
    <property type="match status" value="1"/>
</dbReference>
<dbReference type="InterPro" id="IPR001609">
    <property type="entry name" value="Myosin_head_motor_dom-like"/>
</dbReference>
<evidence type="ECO:0000256" key="6">
    <source>
        <dbReference type="PROSITE-ProRule" id="PRU00782"/>
    </source>
</evidence>
<keyword evidence="5 6" id="KW-0009">Actin-binding</keyword>
<comment type="caution">
    <text evidence="8">The sequence shown here is derived from an EMBL/GenBank/DDBJ whole genome shotgun (WGS) entry which is preliminary data.</text>
</comment>
<gene>
    <name evidence="8" type="ORF">PCOR1329_LOCUS63310</name>
</gene>
<evidence type="ECO:0000256" key="4">
    <source>
        <dbReference type="ARBA" id="ARBA00023175"/>
    </source>
</evidence>
<dbReference type="Pfam" id="PF00063">
    <property type="entry name" value="Myosin_head"/>
    <property type="match status" value="1"/>
</dbReference>
<dbReference type="Proteomes" id="UP001189429">
    <property type="component" value="Unassembled WGS sequence"/>
</dbReference>
<evidence type="ECO:0000256" key="3">
    <source>
        <dbReference type="ARBA" id="ARBA00023123"/>
    </source>
</evidence>
<keyword evidence="3 6" id="KW-0518">Myosin</keyword>
<keyword evidence="4" id="KW-0505">Motor protein</keyword>
<organism evidence="8 9">
    <name type="scientific">Prorocentrum cordatum</name>
    <dbReference type="NCBI Taxonomy" id="2364126"/>
    <lineage>
        <taxon>Eukaryota</taxon>
        <taxon>Sar</taxon>
        <taxon>Alveolata</taxon>
        <taxon>Dinophyceae</taxon>
        <taxon>Prorocentrales</taxon>
        <taxon>Prorocentraceae</taxon>
        <taxon>Prorocentrum</taxon>
    </lineage>
</organism>
<dbReference type="PANTHER" id="PTHR13140">
    <property type="entry name" value="MYOSIN"/>
    <property type="match status" value="1"/>
</dbReference>
<feature type="domain" description="Myosin motor" evidence="7">
    <location>
        <begin position="1"/>
        <end position="144"/>
    </location>
</feature>
<comment type="caution">
    <text evidence="6">Lacks conserved residue(s) required for the propagation of feature annotation.</text>
</comment>
<feature type="non-terminal residue" evidence="8">
    <location>
        <position position="144"/>
    </location>
</feature>
<keyword evidence="2" id="KW-0067">ATP-binding</keyword>
<proteinExistence type="inferred from homology"/>
<keyword evidence="1" id="KW-0547">Nucleotide-binding</keyword>